<gene>
    <name evidence="7" type="ORF">BA177_09235</name>
</gene>
<comment type="similarity">
    <text evidence="2">Belongs to the ACC deaminase/D-cysteine desulfhydrase family.</text>
</comment>
<feature type="active site" description="Nucleophile" evidence="4">
    <location>
        <position position="87"/>
    </location>
</feature>
<dbReference type="SUPFAM" id="SSF53686">
    <property type="entry name" value="Tryptophan synthase beta subunit-like PLP-dependent enzymes"/>
    <property type="match status" value="1"/>
</dbReference>
<proteinExistence type="inferred from homology"/>
<name>A0A193LFS6_9GAMM</name>
<dbReference type="STRING" id="1548547.BA177_09235"/>
<feature type="domain" description="Tryptophan synthase beta chain-like PALP" evidence="6">
    <location>
        <begin position="23"/>
        <end position="331"/>
    </location>
</feature>
<dbReference type="PIRSF" id="PIRSF006278">
    <property type="entry name" value="ACCD_DCysDesulf"/>
    <property type="match status" value="1"/>
</dbReference>
<reference evidence="7 8" key="1">
    <citation type="submission" date="2016-06" db="EMBL/GenBank/DDBJ databases">
        <title>Complete genome sequence of a deep-branching marine Gamma Proteobacterium Woeseia oceani type strain XK5.</title>
        <authorList>
            <person name="Mu D."/>
            <person name="Du Z."/>
        </authorList>
    </citation>
    <scope>NUCLEOTIDE SEQUENCE [LARGE SCALE GENOMIC DNA]</scope>
    <source>
        <strain evidence="7 8">XK5</strain>
    </source>
</reference>
<evidence type="ECO:0000256" key="1">
    <source>
        <dbReference type="ARBA" id="ARBA00001933"/>
    </source>
</evidence>
<dbReference type="Pfam" id="PF00291">
    <property type="entry name" value="PALP"/>
    <property type="match status" value="1"/>
</dbReference>
<evidence type="ECO:0000256" key="5">
    <source>
        <dbReference type="PIRSR" id="PIRSR006278-2"/>
    </source>
</evidence>
<dbReference type="EMBL" id="CP016268">
    <property type="protein sequence ID" value="ANO51357.1"/>
    <property type="molecule type" value="Genomic_DNA"/>
</dbReference>
<comment type="cofactor">
    <cofactor evidence="1">
        <name>pyridoxal 5'-phosphate</name>
        <dbReference type="ChEBI" id="CHEBI:597326"/>
    </cofactor>
</comment>
<evidence type="ECO:0000313" key="8">
    <source>
        <dbReference type="Proteomes" id="UP000092695"/>
    </source>
</evidence>
<accession>A0A193LFS6</accession>
<dbReference type="PANTHER" id="PTHR43780">
    <property type="entry name" value="1-AMINOCYCLOPROPANE-1-CARBOXYLATE DEAMINASE-RELATED"/>
    <property type="match status" value="1"/>
</dbReference>
<dbReference type="InterPro" id="IPR001926">
    <property type="entry name" value="TrpB-like_PALP"/>
</dbReference>
<evidence type="ECO:0000256" key="2">
    <source>
        <dbReference type="ARBA" id="ARBA00008639"/>
    </source>
</evidence>
<dbReference type="AlphaFoldDB" id="A0A193LFS6"/>
<keyword evidence="3 5" id="KW-0663">Pyridoxal phosphate</keyword>
<evidence type="ECO:0000256" key="3">
    <source>
        <dbReference type="ARBA" id="ARBA00022898"/>
    </source>
</evidence>
<dbReference type="Proteomes" id="UP000092695">
    <property type="component" value="Chromosome"/>
</dbReference>
<feature type="modified residue" description="N6-(pyridoxal phosphate)lysine" evidence="5">
    <location>
        <position position="60"/>
    </location>
</feature>
<dbReference type="RefSeq" id="WP_068615625.1">
    <property type="nucleotide sequence ID" value="NZ_CP016268.1"/>
</dbReference>
<dbReference type="InterPro" id="IPR027278">
    <property type="entry name" value="ACCD_DCysDesulf"/>
</dbReference>
<organism evidence="7 8">
    <name type="scientific">Woeseia oceani</name>
    <dbReference type="NCBI Taxonomy" id="1548547"/>
    <lineage>
        <taxon>Bacteria</taxon>
        <taxon>Pseudomonadati</taxon>
        <taxon>Pseudomonadota</taxon>
        <taxon>Gammaproteobacteria</taxon>
        <taxon>Woeseiales</taxon>
        <taxon>Woeseiaceae</taxon>
        <taxon>Woeseia</taxon>
    </lineage>
</organism>
<protein>
    <submittedName>
        <fullName evidence="7">1-aminocyclopropane-1-carboxylate deaminase</fullName>
    </submittedName>
</protein>
<dbReference type="PANTHER" id="PTHR43780:SF2">
    <property type="entry name" value="1-AMINOCYCLOPROPANE-1-CARBOXYLATE DEAMINASE-RELATED"/>
    <property type="match status" value="1"/>
</dbReference>
<dbReference type="OrthoDB" id="9801249at2"/>
<sequence>MIDVHKIVDIQRRLETFPRAALALLPTPVQRLSNFGALLGGPELWMKRDDLSGLEGGGNKTRKLEYLVGDALSQGADMLVTVGAIQSNHTRQTAAAAAKAGLKCALLHCAWTRDAGPNYRSVGNVLLSHLMGAELFVDETERPIEDQGPLDEFVRRLKKEGHKPYLIPGGGSGHPLGCMGYIGCAAELAMQSAELGVEFDYLVHCTGSSSTQAGLLAGFAALGMRTRIIGVSDDHETAIKKARVLELANAALMTLELDVRVSRNDVDVISINANAYGIPDEKIINGIRLLASKEGLIADPVYEGRAIQGLLNLADEGRLPKSGQILLMHLGGSPAIHAYAGQFEAVQLRPFSL</sequence>
<dbReference type="KEGG" id="woc:BA177_09235"/>
<keyword evidence="8" id="KW-1185">Reference proteome</keyword>
<evidence type="ECO:0000313" key="7">
    <source>
        <dbReference type="EMBL" id="ANO51357.1"/>
    </source>
</evidence>
<dbReference type="InterPro" id="IPR036052">
    <property type="entry name" value="TrpB-like_PALP_sf"/>
</dbReference>
<evidence type="ECO:0000259" key="6">
    <source>
        <dbReference type="Pfam" id="PF00291"/>
    </source>
</evidence>
<evidence type="ECO:0000256" key="4">
    <source>
        <dbReference type="PIRSR" id="PIRSR006278-1"/>
    </source>
</evidence>
<dbReference type="Gene3D" id="3.40.50.1100">
    <property type="match status" value="2"/>
</dbReference>
<dbReference type="GO" id="GO:0019148">
    <property type="term" value="F:D-cysteine desulfhydrase activity"/>
    <property type="evidence" value="ECO:0007669"/>
    <property type="project" value="TreeGrafter"/>
</dbReference>